<feature type="domain" description="N-acetyltransferase" evidence="3">
    <location>
        <begin position="1"/>
        <end position="135"/>
    </location>
</feature>
<evidence type="ECO:0000313" key="5">
    <source>
        <dbReference type="Proteomes" id="UP000238701"/>
    </source>
</evidence>
<dbReference type="Gene3D" id="3.40.630.30">
    <property type="match status" value="1"/>
</dbReference>
<reference evidence="5" key="1">
    <citation type="submission" date="2018-02" db="EMBL/GenBank/DDBJ databases">
        <authorList>
            <person name="Hausmann B."/>
        </authorList>
    </citation>
    <scope>NUCLEOTIDE SEQUENCE [LARGE SCALE GENOMIC DNA]</scope>
    <source>
        <strain evidence="5">Peat soil MAG SbA1</strain>
    </source>
</reference>
<dbReference type="OrthoDB" id="9793138at2"/>
<organism evidence="4 5">
    <name type="scientific">Candidatus Sulfotelmatobacter kueseliae</name>
    <dbReference type="NCBI Taxonomy" id="2042962"/>
    <lineage>
        <taxon>Bacteria</taxon>
        <taxon>Pseudomonadati</taxon>
        <taxon>Acidobacteriota</taxon>
        <taxon>Terriglobia</taxon>
        <taxon>Terriglobales</taxon>
        <taxon>Candidatus Korobacteraceae</taxon>
        <taxon>Candidatus Sulfotelmatobacter</taxon>
    </lineage>
</organism>
<dbReference type="GO" id="GO:0004042">
    <property type="term" value="F:L-glutamate N-acetyltransferase activity"/>
    <property type="evidence" value="ECO:0007669"/>
    <property type="project" value="InterPro"/>
</dbReference>
<name>A0A2U3KTC1_9BACT</name>
<accession>A0A2U3KTC1</accession>
<dbReference type="PANTHER" id="PTHR30602">
    <property type="entry name" value="AMINO-ACID ACETYLTRANSFERASE"/>
    <property type="match status" value="1"/>
</dbReference>
<evidence type="ECO:0000256" key="1">
    <source>
        <dbReference type="ARBA" id="ARBA00022679"/>
    </source>
</evidence>
<evidence type="ECO:0000313" key="4">
    <source>
        <dbReference type="EMBL" id="SPF42840.1"/>
    </source>
</evidence>
<dbReference type="EMBL" id="OMOD01000141">
    <property type="protein sequence ID" value="SPF42840.1"/>
    <property type="molecule type" value="Genomic_DNA"/>
</dbReference>
<evidence type="ECO:0000259" key="3">
    <source>
        <dbReference type="PROSITE" id="PS51186"/>
    </source>
</evidence>
<dbReference type="SUPFAM" id="SSF55729">
    <property type="entry name" value="Acyl-CoA N-acyltransferases (Nat)"/>
    <property type="match status" value="1"/>
</dbReference>
<keyword evidence="2" id="KW-0012">Acyltransferase</keyword>
<dbReference type="Proteomes" id="UP000238701">
    <property type="component" value="Unassembled WGS sequence"/>
</dbReference>
<dbReference type="GO" id="GO:0006526">
    <property type="term" value="P:L-arginine biosynthetic process"/>
    <property type="evidence" value="ECO:0007669"/>
    <property type="project" value="InterPro"/>
</dbReference>
<gene>
    <name evidence="4" type="ORF">SBA1_470059</name>
</gene>
<protein>
    <submittedName>
        <fullName evidence="4">GCN5-related N-acetyltransferase</fullName>
    </submittedName>
</protein>
<dbReference type="NCBIfam" id="NF005840">
    <property type="entry name" value="PRK07757.1"/>
    <property type="match status" value="1"/>
</dbReference>
<sequence>MRTRKAILPDAEQIYELISAYSGDGTLLPRTLAEICENVRDFVVLEDDSRIIGCGALHLYGTHLAEIRSITVAPWAQGKGGGGRLVKALLAESRRHRVDCICLFTRKPEFFARQGFSVAQREDLPDKIYKDCHACPRYHCCDEVAMVRGDLPKFAILPEPANWLVKLQPWASNIGGQTGSS</sequence>
<dbReference type="Pfam" id="PF13508">
    <property type="entry name" value="Acetyltransf_7"/>
    <property type="match status" value="1"/>
</dbReference>
<dbReference type="PROSITE" id="PS51186">
    <property type="entry name" value="GNAT"/>
    <property type="match status" value="1"/>
</dbReference>
<dbReference type="AlphaFoldDB" id="A0A2U3KTC1"/>
<dbReference type="InterPro" id="IPR010167">
    <property type="entry name" value="NH2A_AcTrfase"/>
</dbReference>
<dbReference type="InterPro" id="IPR000182">
    <property type="entry name" value="GNAT_dom"/>
</dbReference>
<proteinExistence type="predicted"/>
<keyword evidence="1 4" id="KW-0808">Transferase</keyword>
<dbReference type="PANTHER" id="PTHR30602:SF12">
    <property type="entry name" value="AMINO-ACID ACETYLTRANSFERASE NAGS1, CHLOROPLASTIC-RELATED"/>
    <property type="match status" value="1"/>
</dbReference>
<evidence type="ECO:0000256" key="2">
    <source>
        <dbReference type="ARBA" id="ARBA00023315"/>
    </source>
</evidence>
<dbReference type="CDD" id="cd04301">
    <property type="entry name" value="NAT_SF"/>
    <property type="match status" value="1"/>
</dbReference>
<dbReference type="InterPro" id="IPR016181">
    <property type="entry name" value="Acyl_CoA_acyltransferase"/>
</dbReference>
<dbReference type="GO" id="GO:0005737">
    <property type="term" value="C:cytoplasm"/>
    <property type="evidence" value="ECO:0007669"/>
    <property type="project" value="InterPro"/>
</dbReference>